<protein>
    <submittedName>
        <fullName evidence="2">Uncharacterized protein</fullName>
    </submittedName>
</protein>
<evidence type="ECO:0000313" key="3">
    <source>
        <dbReference type="Proteomes" id="UP000592180"/>
    </source>
</evidence>
<comment type="caution">
    <text evidence="2">The sequence shown here is derived from an EMBL/GenBank/DDBJ whole genome shotgun (WGS) entry which is preliminary data.</text>
</comment>
<keyword evidence="3" id="KW-1185">Reference proteome</keyword>
<accession>A0A840KA99</accession>
<keyword evidence="1" id="KW-0732">Signal</keyword>
<sequence>MRKILFFSLFMCSCLFFAQVGIGTSSPNTKSILDVVSTSKGVLLPRMSQAQRDAILPGTTNADRDGLLIYNTDTDCYNYWNITENKWMSLCQSSCDPSTLADYTINCGQFPAADTNTYIIGQNTSGSIIFNVNVTKTGPYHIEITNNNGIVYAATGTFTATGLQPVTLSGGGTPNSSPVNFVIKANGVTSSCSYTVTTQQTFGYQYNCSGASVNPGMTAGVSGSGTIMVPVTVTGTGNIPAINQNINGVAYTFAGITGATSSTTSITINYSGTPNTNDTNLPLTDSSSNCNIVILHPYGNAIYSCSGATPAGVYNATKQLVTDSNYINLDLTIGTPGYINITTEDKNGMLFTFNNGGNPITTTGPISVKLQPADSATKLVGIGINSEGSTPNSSEEISNGANGANGQTATYVIRNSITNNNLCSVEIDVKPLWIAGSGLEMQASGDNSSNGYWTKNGSIYATEGLMASRMPSDGRIQLDFANMRNWANYLTLWYVFVKNISGSNITNYTFTANSTADNSKYSYTGTNLANGARLGSLDPYLNSSGAPGAGSSTRGAHGAGRNGLTFYAEVGNVGWNMKIGNYWYKYRLIWNSVDGTNQQYDVQTTPHLILYGIYATQPTGIFDSGVDFSASGWSQGNRNPQSYWP</sequence>
<name>A0A840KA99_9FLAO</name>
<reference evidence="2 3" key="1">
    <citation type="submission" date="2020-08" db="EMBL/GenBank/DDBJ databases">
        <title>Functional genomics of gut bacteria from endangered species of beetles.</title>
        <authorList>
            <person name="Carlos-Shanley C."/>
        </authorList>
    </citation>
    <scope>NUCLEOTIDE SEQUENCE [LARGE SCALE GENOMIC DNA]</scope>
    <source>
        <strain evidence="2 3">S00151</strain>
    </source>
</reference>
<organism evidence="2 3">
    <name type="scientific">Chryseobacterium defluvii</name>
    <dbReference type="NCBI Taxonomy" id="160396"/>
    <lineage>
        <taxon>Bacteria</taxon>
        <taxon>Pseudomonadati</taxon>
        <taxon>Bacteroidota</taxon>
        <taxon>Flavobacteriia</taxon>
        <taxon>Flavobacteriales</taxon>
        <taxon>Weeksellaceae</taxon>
        <taxon>Chryseobacterium group</taxon>
        <taxon>Chryseobacterium</taxon>
    </lineage>
</organism>
<feature type="chain" id="PRO_5032854001" evidence="1">
    <location>
        <begin position="19"/>
        <end position="645"/>
    </location>
</feature>
<dbReference type="Proteomes" id="UP000592180">
    <property type="component" value="Unassembled WGS sequence"/>
</dbReference>
<proteinExistence type="predicted"/>
<dbReference type="EMBL" id="JACHLE010000001">
    <property type="protein sequence ID" value="MBB4806361.1"/>
    <property type="molecule type" value="Genomic_DNA"/>
</dbReference>
<gene>
    <name evidence="2" type="ORF">HNP38_001633</name>
</gene>
<dbReference type="RefSeq" id="WP_184187274.1">
    <property type="nucleotide sequence ID" value="NZ_JACHLE010000001.1"/>
</dbReference>
<feature type="signal peptide" evidence="1">
    <location>
        <begin position="1"/>
        <end position="18"/>
    </location>
</feature>
<evidence type="ECO:0000256" key="1">
    <source>
        <dbReference type="SAM" id="SignalP"/>
    </source>
</evidence>
<evidence type="ECO:0000313" key="2">
    <source>
        <dbReference type="EMBL" id="MBB4806361.1"/>
    </source>
</evidence>
<dbReference type="AlphaFoldDB" id="A0A840KA99"/>